<dbReference type="Proteomes" id="UP000306022">
    <property type="component" value="Segment"/>
</dbReference>
<reference evidence="1 2" key="1">
    <citation type="submission" date="2019-04" db="EMBL/GenBank/DDBJ databases">
        <authorList>
            <person name="de Jong A."/>
        </authorList>
    </citation>
    <scope>NUCLEOTIDE SEQUENCE [LARGE SCALE GENOMIC DNA]</scope>
</reference>
<evidence type="ECO:0000313" key="1">
    <source>
        <dbReference type="EMBL" id="QCW07618.1"/>
    </source>
</evidence>
<sequence>MISFVVTKETYDEVTKKVISEVRELKFEHSLKSISIWEAKYKKPFLVDDPDRTREQVLDYICMMCFNYDITTDDLDNNIIGEINDYLKDPHSATVINDTSNDSNSRRIMTSEVLYAYMANGQIPFSCDEWNIYNLLKLIGVLNYLNGPKKEKSQSEIYEENRRLNRERRERFKSKG</sequence>
<protein>
    <submittedName>
        <fullName evidence="1">Uncharacterized protein</fullName>
    </submittedName>
</protein>
<proteinExistence type="predicted"/>
<dbReference type="RefSeq" id="YP_010082110.1">
    <property type="nucleotide sequence ID" value="NC_055027.1"/>
</dbReference>
<name>A0A4Y5MX25_9CAUD</name>
<dbReference type="GeneID" id="65071110"/>
<evidence type="ECO:0000313" key="2">
    <source>
        <dbReference type="Proteomes" id="UP000306022"/>
    </source>
</evidence>
<organism evidence="1 2">
    <name type="scientific">Lactococcus phage CHPC971</name>
    <dbReference type="NCBI Taxonomy" id="2575255"/>
    <lineage>
        <taxon>Viruses</taxon>
        <taxon>Duplodnaviria</taxon>
        <taxon>Heunggongvirae</taxon>
        <taxon>Uroviricota</taxon>
        <taxon>Caudoviricetes</taxon>
        <taxon>Fremauxvirus</taxon>
        <taxon>Fremauxvirus CHPC971</taxon>
    </lineage>
</organism>
<dbReference type="EMBL" id="MK779875">
    <property type="protein sequence ID" value="QCW07618.1"/>
    <property type="molecule type" value="Genomic_DNA"/>
</dbReference>
<keyword evidence="2" id="KW-1185">Reference proteome</keyword>
<accession>A0A4Y5MX25</accession>
<dbReference type="KEGG" id="vg:65071110"/>